<evidence type="ECO:0000313" key="2">
    <source>
        <dbReference type="EMBL" id="ROV88164.1"/>
    </source>
</evidence>
<organism evidence="2 3">
    <name type="scientific">Cytospora chrysosperma</name>
    <name type="common">Cytospora canker fungus</name>
    <name type="synonym">Sphaeria chrysosperma</name>
    <dbReference type="NCBI Taxonomy" id="252740"/>
    <lineage>
        <taxon>Eukaryota</taxon>
        <taxon>Fungi</taxon>
        <taxon>Dikarya</taxon>
        <taxon>Ascomycota</taxon>
        <taxon>Pezizomycotina</taxon>
        <taxon>Sordariomycetes</taxon>
        <taxon>Sordariomycetidae</taxon>
        <taxon>Diaporthales</taxon>
        <taxon>Cytosporaceae</taxon>
        <taxon>Cytospora</taxon>
    </lineage>
</organism>
<evidence type="ECO:0000256" key="1">
    <source>
        <dbReference type="SAM" id="MobiDB-lite"/>
    </source>
</evidence>
<dbReference type="Proteomes" id="UP000284375">
    <property type="component" value="Unassembled WGS sequence"/>
</dbReference>
<dbReference type="STRING" id="252740.A0A423VBA4"/>
<accession>A0A423VBA4</accession>
<sequence length="312" mass="34283">MRLAEHISKAKPDHCDGVDLNSIYSEVRKDLSEMIIPTSKGSTTDPAAPNYFIEVTSRSQDGQRGRRQVGHDGVLGARGMHSLQNYRQQPMVYDGNAYTFGVTFHGLGNLNIYAIYMAAPSKDGGKPRYNITMIDSYLMTKLSEFLKGITACRNIRCLAKEYREDFVRRANQRVRQTSTPIPSISGDATNLPGNDNENPSDSGIDTGPQVSGDETDDSDDNSTVSAGGGQDAPSPRGDLDDESGSSDESQDEDQEVRGSVAEQIPNFAMSFTEVTMPSVEVGGHSLRARRRRRAETPDELPPKKKRRTRESS</sequence>
<gene>
    <name evidence="2" type="ORF">VSDG_09271</name>
</gene>
<name>A0A423VBA4_CYTCH</name>
<feature type="compositionally biased region" description="Acidic residues" evidence="1">
    <location>
        <begin position="239"/>
        <end position="254"/>
    </location>
</feature>
<keyword evidence="3" id="KW-1185">Reference proteome</keyword>
<dbReference type="AlphaFoldDB" id="A0A423VBA4"/>
<feature type="compositionally biased region" description="Basic residues" evidence="1">
    <location>
        <begin position="303"/>
        <end position="312"/>
    </location>
</feature>
<protein>
    <submittedName>
        <fullName evidence="2">Uncharacterized protein</fullName>
    </submittedName>
</protein>
<feature type="compositionally biased region" description="Polar residues" evidence="1">
    <location>
        <begin position="173"/>
        <end position="203"/>
    </location>
</feature>
<dbReference type="OrthoDB" id="5336565at2759"/>
<feature type="region of interest" description="Disordered" evidence="1">
    <location>
        <begin position="173"/>
        <end position="312"/>
    </location>
</feature>
<reference evidence="2 3" key="1">
    <citation type="submission" date="2015-09" db="EMBL/GenBank/DDBJ databases">
        <title>Host preference determinants of Valsa canker pathogens revealed by comparative genomics.</title>
        <authorList>
            <person name="Yin Z."/>
            <person name="Huang L."/>
        </authorList>
    </citation>
    <scope>NUCLEOTIDE SEQUENCE [LARGE SCALE GENOMIC DNA]</scope>
    <source>
        <strain evidence="2 3">YSFL</strain>
    </source>
</reference>
<evidence type="ECO:0000313" key="3">
    <source>
        <dbReference type="Proteomes" id="UP000284375"/>
    </source>
</evidence>
<dbReference type="EMBL" id="LJZO01000070">
    <property type="protein sequence ID" value="ROV88164.1"/>
    <property type="molecule type" value="Genomic_DNA"/>
</dbReference>
<comment type="caution">
    <text evidence="2">The sequence shown here is derived from an EMBL/GenBank/DDBJ whole genome shotgun (WGS) entry which is preliminary data.</text>
</comment>
<proteinExistence type="predicted"/>